<gene>
    <name evidence="1" type="ORF">ACD661_11915</name>
</gene>
<sequence>MPATPFENELAKLRHEISSINQEASLCFATASPLTMQLCEFANGLSFSTYALMNTIHAIKKQLNENQHKMNDSQKHEAWKLLFTYYQLIAKNRNLIEQITSERQSNNYLFWDALSETKKNLVLIHDLILEMDFKAVHLYRQSLSPIELASSPTQHLPLNEQVAKPGFIDKIITRICLRVVTNVAQKEVYIADTLKRTLLFAPNDTHNYQLRVDKKTPVQAIEYRHPVATDLWLIVVGGAGAAYTDMLPLAQELALRNHYNFLVVDYLAQKPTSFADPVNSILAAANFLLEKKGVQPQDLVLLGHSNGGRIAREAAAQIPGCSVITNNTYTSLEEVIINHVLHATESLKNAGVSLGKHSEEIINAVSAFFEKYHLDEKVLNILRNALEKTANDYQSAATKIKIPDNKHVAVYVAPATAHDEAGKKCSKSGGDKILFDALDGKAQAKKAKWADPNQHRLLKEKDRFFSPDKQGVKAVKYKDSPNPQQAGHYTVIKGISEEENTHNVVDAELLSIALTELNQLKTYRPLTLREQFAALLEKYDLSDEAEYLLSPAGIELISAERFLLLKAMARFMKEPTDVELPTQLQLMRLFQASDVAADIISAYEPALNKMIWGDNSSECKIGMKFLKNRLNTLTERPFASEPRLHGNGSYMSINLADTVLRRLKNYHAKLPQELLAEHCASDANKPAKRHRLFTPLVTVSDLDLTSLGSNRYGLICV</sequence>
<name>A0ABW8D987_9GAMM</name>
<dbReference type="RefSeq" id="WP_400188087.1">
    <property type="nucleotide sequence ID" value="NZ_JBGORX010000005.1"/>
</dbReference>
<dbReference type="Proteomes" id="UP001615550">
    <property type="component" value="Unassembled WGS sequence"/>
</dbReference>
<accession>A0ABW8D987</accession>
<proteinExistence type="predicted"/>
<evidence type="ECO:0000313" key="2">
    <source>
        <dbReference type="Proteomes" id="UP001615550"/>
    </source>
</evidence>
<comment type="caution">
    <text evidence="1">The sequence shown here is derived from an EMBL/GenBank/DDBJ whole genome shotgun (WGS) entry which is preliminary data.</text>
</comment>
<organism evidence="1 2">
    <name type="scientific">Legionella lytica</name>
    <dbReference type="NCBI Taxonomy" id="96232"/>
    <lineage>
        <taxon>Bacteria</taxon>
        <taxon>Pseudomonadati</taxon>
        <taxon>Pseudomonadota</taxon>
        <taxon>Gammaproteobacteria</taxon>
        <taxon>Legionellales</taxon>
        <taxon>Legionellaceae</taxon>
        <taxon>Legionella</taxon>
    </lineage>
</organism>
<protein>
    <submittedName>
        <fullName evidence="1">Uncharacterized protein</fullName>
    </submittedName>
</protein>
<dbReference type="Gene3D" id="3.40.50.1820">
    <property type="entry name" value="alpha/beta hydrolase"/>
    <property type="match status" value="1"/>
</dbReference>
<dbReference type="EMBL" id="JBGORX010000005">
    <property type="protein sequence ID" value="MFJ1269263.1"/>
    <property type="molecule type" value="Genomic_DNA"/>
</dbReference>
<evidence type="ECO:0000313" key="1">
    <source>
        <dbReference type="EMBL" id="MFJ1269263.1"/>
    </source>
</evidence>
<dbReference type="InterPro" id="IPR029058">
    <property type="entry name" value="AB_hydrolase_fold"/>
</dbReference>
<keyword evidence="2" id="KW-1185">Reference proteome</keyword>
<reference evidence="1 2" key="1">
    <citation type="submission" date="2024-08" db="EMBL/GenBank/DDBJ databases">
        <title>Draft Genome Sequence of Legionella lytica strain DSB2004, Isolated From a Fire Sprinkler System.</title>
        <authorList>
            <person name="Everhart A.D."/>
            <person name="Kidane D.T."/>
            <person name="Farone A.L."/>
            <person name="Farone M.B."/>
        </authorList>
    </citation>
    <scope>NUCLEOTIDE SEQUENCE [LARGE SCALE GENOMIC DNA]</scope>
    <source>
        <strain evidence="1 2">DSB2004</strain>
    </source>
</reference>
<dbReference type="SUPFAM" id="SSF53474">
    <property type="entry name" value="alpha/beta-Hydrolases"/>
    <property type="match status" value="1"/>
</dbReference>